<accession>A0A0A0CUE8</accession>
<proteinExistence type="predicted"/>
<keyword evidence="2" id="KW-1185">Reference proteome</keyword>
<reference evidence="1 2" key="1">
    <citation type="submission" date="2018-02" db="EMBL/GenBank/DDBJ databases">
        <title>Five New Genomes of Indian Photorhabdus Isolates TSA.</title>
        <authorList>
            <person name="Dubay B."/>
            <person name="Somvanshi V.S."/>
        </authorList>
    </citation>
    <scope>NUCLEOTIDE SEQUENCE [LARGE SCALE GENOMIC DNA]</scope>
    <source>
        <strain evidence="1 2">H1</strain>
    </source>
</reference>
<dbReference type="AlphaFoldDB" id="A0A0A0CUE8"/>
<sequence length="65" mass="7694">MRQFYDKFMKSCLGYPLSAIYFAIINLTIVIFHNECEAARRYIQEIGFKSDIQNTAIIIMLHFNQ</sequence>
<gene>
    <name evidence="1" type="ORF">C6H66_00030</name>
</gene>
<evidence type="ECO:0000313" key="2">
    <source>
        <dbReference type="Proteomes" id="UP000239550"/>
    </source>
</evidence>
<comment type="caution">
    <text evidence="1">The sequence shown here is derived from an EMBL/GenBank/DDBJ whole genome shotgun (WGS) entry which is preliminary data.</text>
</comment>
<name>A0A0A0CUE8_9GAMM</name>
<dbReference type="Proteomes" id="UP000239550">
    <property type="component" value="Unassembled WGS sequence"/>
</dbReference>
<evidence type="ECO:0000313" key="1">
    <source>
        <dbReference type="EMBL" id="PQQ29928.1"/>
    </source>
</evidence>
<organism evidence="1 2">
    <name type="scientific">Photorhabdus hindustanensis</name>
    <dbReference type="NCBI Taxonomy" id="2918802"/>
    <lineage>
        <taxon>Bacteria</taxon>
        <taxon>Pseudomonadati</taxon>
        <taxon>Pseudomonadota</taxon>
        <taxon>Gammaproteobacteria</taxon>
        <taxon>Enterobacterales</taxon>
        <taxon>Morganellaceae</taxon>
        <taxon>Photorhabdus</taxon>
    </lineage>
</organism>
<protein>
    <submittedName>
        <fullName evidence="1">Uncharacterized protein</fullName>
    </submittedName>
</protein>
<dbReference type="EMBL" id="PUWT01000001">
    <property type="protein sequence ID" value="PQQ29928.1"/>
    <property type="molecule type" value="Genomic_DNA"/>
</dbReference>